<accession>A0A542YVH8</accession>
<name>A0A542YVH8_9MICO</name>
<feature type="region of interest" description="Disordered" evidence="1">
    <location>
        <begin position="518"/>
        <end position="562"/>
    </location>
</feature>
<keyword evidence="2" id="KW-0472">Membrane</keyword>
<feature type="transmembrane region" description="Helical" evidence="2">
    <location>
        <begin position="181"/>
        <end position="203"/>
    </location>
</feature>
<sequence length="562" mass="59023">MSTDRTNRREPAGTTPARRLLALLTLGVTLALAVAASLVGVAGTASAEEPFALPDRVVDRARALTDDGPVRTALDDLREETGIDLHVVYVRDFAGLDGPTWATRTAELSGLPDTAFVLAIATEDRRYGTVFDADEVSADTAATVESDWIEPALREDDWAGAATAAAQGYAEESDGPSPGAFVMFVVAVGAGIVTAGTGLWRAFRGGRKNARAWSAAIGDRLSAIDRSLVELDGRLQSAGSEQAYAEAEFGPDAAGDWQRAVQRARAGQDEAHRLRSAFTPPPSGDPAHLPAELDDITARIDAAGAALTAQSRRMDAARDLAGGGPAAVHELRQRLSATGSHLGDLAAAVPGRVQDGPPGLQQFCDRDLERAGEAGAEGLDLVQRAEAALGHRRTYQAATLLTGAGGALATVEESIGRLGDPAAALARLQGEAEVLTARLEKRLRTARNYTGAAPGTGRQPPRYSSAVDFPPLLEAVARAEETLAADEGGTADPVEYPEALRTALASLERALVPHLAAERRRAHDAEVANGRGPRSRFRSGARRSSRRRSRSGGRRRSGGGRF</sequence>
<dbReference type="EMBL" id="VFOP01000001">
    <property type="protein sequence ID" value="TQL52088.1"/>
    <property type="molecule type" value="Genomic_DNA"/>
</dbReference>
<proteinExistence type="predicted"/>
<protein>
    <submittedName>
        <fullName evidence="4">TLP18.3/Psb32/MOLO-1 phosphatase superfamily protein</fullName>
    </submittedName>
</protein>
<dbReference type="InterPro" id="IPR007621">
    <property type="entry name" value="TPM_dom"/>
</dbReference>
<keyword evidence="2" id="KW-0812">Transmembrane</keyword>
<keyword evidence="2" id="KW-1133">Transmembrane helix</keyword>
<feature type="region of interest" description="Disordered" evidence="1">
    <location>
        <begin position="446"/>
        <end position="466"/>
    </location>
</feature>
<dbReference type="Pfam" id="PF04536">
    <property type="entry name" value="TPM_phosphatase"/>
    <property type="match status" value="1"/>
</dbReference>
<evidence type="ECO:0000256" key="1">
    <source>
        <dbReference type="SAM" id="MobiDB-lite"/>
    </source>
</evidence>
<feature type="compositionally biased region" description="Basic residues" evidence="1">
    <location>
        <begin position="533"/>
        <end position="562"/>
    </location>
</feature>
<dbReference type="Proteomes" id="UP000319516">
    <property type="component" value="Unassembled WGS sequence"/>
</dbReference>
<dbReference type="Gene3D" id="3.10.310.50">
    <property type="match status" value="1"/>
</dbReference>
<comment type="caution">
    <text evidence="4">The sequence shown here is derived from an EMBL/GenBank/DDBJ whole genome shotgun (WGS) entry which is preliminary data.</text>
</comment>
<evidence type="ECO:0000313" key="4">
    <source>
        <dbReference type="EMBL" id="TQL52088.1"/>
    </source>
</evidence>
<evidence type="ECO:0000256" key="2">
    <source>
        <dbReference type="SAM" id="Phobius"/>
    </source>
</evidence>
<feature type="domain" description="TPM" evidence="3">
    <location>
        <begin position="57"/>
        <end position="170"/>
    </location>
</feature>
<evidence type="ECO:0000259" key="3">
    <source>
        <dbReference type="Pfam" id="PF04536"/>
    </source>
</evidence>
<organism evidence="4 5">
    <name type="scientific">Ornithinicoccus hortensis</name>
    <dbReference type="NCBI Taxonomy" id="82346"/>
    <lineage>
        <taxon>Bacteria</taxon>
        <taxon>Bacillati</taxon>
        <taxon>Actinomycetota</taxon>
        <taxon>Actinomycetes</taxon>
        <taxon>Micrococcales</taxon>
        <taxon>Intrasporangiaceae</taxon>
        <taxon>Ornithinicoccus</taxon>
    </lineage>
</organism>
<keyword evidence="5" id="KW-1185">Reference proteome</keyword>
<dbReference type="OrthoDB" id="5105562at2"/>
<reference evidence="4 5" key="1">
    <citation type="submission" date="2019-06" db="EMBL/GenBank/DDBJ databases">
        <title>Sequencing the genomes of 1000 actinobacteria strains.</title>
        <authorList>
            <person name="Klenk H.-P."/>
        </authorList>
    </citation>
    <scope>NUCLEOTIDE SEQUENCE [LARGE SCALE GENOMIC DNA]</scope>
    <source>
        <strain evidence="4 5">DSM 12335</strain>
    </source>
</reference>
<evidence type="ECO:0000313" key="5">
    <source>
        <dbReference type="Proteomes" id="UP000319516"/>
    </source>
</evidence>
<dbReference type="RefSeq" id="WP_141786004.1">
    <property type="nucleotide sequence ID" value="NZ_BAAAIK010000001.1"/>
</dbReference>
<gene>
    <name evidence="4" type="ORF">FB467_3258</name>
</gene>
<dbReference type="AlphaFoldDB" id="A0A542YVH8"/>